<proteinExistence type="predicted"/>
<name>A0A438GIP5_VITVI</name>
<organism evidence="1 2">
    <name type="scientific">Vitis vinifera</name>
    <name type="common">Grape</name>
    <dbReference type="NCBI Taxonomy" id="29760"/>
    <lineage>
        <taxon>Eukaryota</taxon>
        <taxon>Viridiplantae</taxon>
        <taxon>Streptophyta</taxon>
        <taxon>Embryophyta</taxon>
        <taxon>Tracheophyta</taxon>
        <taxon>Spermatophyta</taxon>
        <taxon>Magnoliopsida</taxon>
        <taxon>eudicotyledons</taxon>
        <taxon>Gunneridae</taxon>
        <taxon>Pentapetalae</taxon>
        <taxon>rosids</taxon>
        <taxon>Vitales</taxon>
        <taxon>Vitaceae</taxon>
        <taxon>Viteae</taxon>
        <taxon>Vitis</taxon>
    </lineage>
</organism>
<dbReference type="Proteomes" id="UP000288805">
    <property type="component" value="Unassembled WGS sequence"/>
</dbReference>
<evidence type="ECO:0000313" key="2">
    <source>
        <dbReference type="Proteomes" id="UP000288805"/>
    </source>
</evidence>
<accession>A0A438GIP5</accession>
<evidence type="ECO:0000313" key="1">
    <source>
        <dbReference type="EMBL" id="RVW72088.1"/>
    </source>
</evidence>
<dbReference type="EMBL" id="QGNW01000423">
    <property type="protein sequence ID" value="RVW72088.1"/>
    <property type="molecule type" value="Genomic_DNA"/>
</dbReference>
<dbReference type="AlphaFoldDB" id="A0A438GIP5"/>
<gene>
    <name evidence="1" type="ORF">CK203_054785</name>
</gene>
<comment type="caution">
    <text evidence="1">The sequence shown here is derived from an EMBL/GenBank/DDBJ whole genome shotgun (WGS) entry which is preliminary data.</text>
</comment>
<sequence length="157" mass="17742">MSIFPDWVSCKSKEAIPNGGSGLVGPTGGTRTVHWLVVKIKGHRQGRVAITWWLRSYQHQRTGSHQNSTVKRSWAKVVLGWVTSWEVLTRKQFRLGSWGVGETHRGRESVNWLVVGIEGHQEGHVRMGYKLIVWGQKEVERCQGGEWDQSKGTPEGD</sequence>
<protein>
    <submittedName>
        <fullName evidence="1">Uncharacterized protein</fullName>
    </submittedName>
</protein>
<reference evidence="1 2" key="1">
    <citation type="journal article" date="2018" name="PLoS Genet.">
        <title>Population sequencing reveals clonal diversity and ancestral inbreeding in the grapevine cultivar Chardonnay.</title>
        <authorList>
            <person name="Roach M.J."/>
            <person name="Johnson D.L."/>
            <person name="Bohlmann J."/>
            <person name="van Vuuren H.J."/>
            <person name="Jones S.J."/>
            <person name="Pretorius I.S."/>
            <person name="Schmidt S.A."/>
            <person name="Borneman A.R."/>
        </authorList>
    </citation>
    <scope>NUCLEOTIDE SEQUENCE [LARGE SCALE GENOMIC DNA]</scope>
    <source>
        <strain evidence="2">cv. Chardonnay</strain>
        <tissue evidence="1">Leaf</tissue>
    </source>
</reference>